<comment type="cofactor">
    <cofactor evidence="1">
        <name>pyridoxal 5'-phosphate</name>
        <dbReference type="ChEBI" id="CHEBI:597326"/>
    </cofactor>
</comment>
<protein>
    <submittedName>
        <fullName evidence="8">Threonine aldolase</fullName>
    </submittedName>
</protein>
<sequence>MTDILHDFRSDTVTRPDAGMREAIAKAQVGDDVFGDDPTVNRLERHVAGMLGKEAALYVPSGTMSNLLALVSHCGRGDAFIAGAEAHCYKYEAGGAAVLGSLQPQPLPHLADGRMDLKLIEATISGGDDPHFAETKVIALENTIGGRALPMRYMDEVAAIARRHKIGLHLDGARLFNAATALGVSAKTLTAQFDTVSMCLSKGLGAPVGSVLSGSGELIGKARRMRKMLGGGMRQAGVLAAAGLYALEHNVERLTHDHRRARTLAEGLARHQQLRVTMPDTNIIFVDADAAVGDGLRAYLDKQGVAITGRYGQQRWVTHLDVGDADVAAALEHVDAYFAGAERAAKPLRNAS</sequence>
<comment type="similarity">
    <text evidence="2">Belongs to the threonine aldolase family.</text>
</comment>
<dbReference type="EMBL" id="BMZE01000001">
    <property type="protein sequence ID" value="GHA16701.1"/>
    <property type="molecule type" value="Genomic_DNA"/>
</dbReference>
<dbReference type="PANTHER" id="PTHR48097:SF9">
    <property type="entry name" value="L-THREONINE ALDOLASE"/>
    <property type="match status" value="1"/>
</dbReference>
<organism evidence="8 9">
    <name type="scientific">Devosia pacifica</name>
    <dbReference type="NCBI Taxonomy" id="1335967"/>
    <lineage>
        <taxon>Bacteria</taxon>
        <taxon>Pseudomonadati</taxon>
        <taxon>Pseudomonadota</taxon>
        <taxon>Alphaproteobacteria</taxon>
        <taxon>Hyphomicrobiales</taxon>
        <taxon>Devosiaceae</taxon>
        <taxon>Devosia</taxon>
    </lineage>
</organism>
<dbReference type="CDD" id="cd06502">
    <property type="entry name" value="TA_like"/>
    <property type="match status" value="1"/>
</dbReference>
<evidence type="ECO:0000256" key="2">
    <source>
        <dbReference type="ARBA" id="ARBA00006966"/>
    </source>
</evidence>
<dbReference type="NCBIfam" id="NF007825">
    <property type="entry name" value="PRK10534.1"/>
    <property type="match status" value="1"/>
</dbReference>
<dbReference type="Proteomes" id="UP000646579">
    <property type="component" value="Unassembled WGS sequence"/>
</dbReference>
<reference evidence="8" key="1">
    <citation type="journal article" date="2014" name="Int. J. Syst. Evol. Microbiol.">
        <title>Complete genome sequence of Corynebacterium casei LMG S-19264T (=DSM 44701T), isolated from a smear-ripened cheese.</title>
        <authorList>
            <consortium name="US DOE Joint Genome Institute (JGI-PGF)"/>
            <person name="Walter F."/>
            <person name="Albersmeier A."/>
            <person name="Kalinowski J."/>
            <person name="Ruckert C."/>
        </authorList>
    </citation>
    <scope>NUCLEOTIDE SEQUENCE</scope>
    <source>
        <strain evidence="8">KCTC 32437</strain>
    </source>
</reference>
<evidence type="ECO:0000313" key="8">
    <source>
        <dbReference type="EMBL" id="GHA16701.1"/>
    </source>
</evidence>
<dbReference type="PANTHER" id="PTHR48097">
    <property type="entry name" value="L-THREONINE ALDOLASE-RELATED"/>
    <property type="match status" value="1"/>
</dbReference>
<keyword evidence="5" id="KW-0456">Lyase</keyword>
<proteinExistence type="inferred from homology"/>
<dbReference type="Pfam" id="PF01212">
    <property type="entry name" value="Beta_elim_lyase"/>
    <property type="match status" value="1"/>
</dbReference>
<keyword evidence="9" id="KW-1185">Reference proteome</keyword>
<comment type="subunit">
    <text evidence="3">Homotetramer.</text>
</comment>
<dbReference type="InterPro" id="IPR001597">
    <property type="entry name" value="ArAA_b-elim_lyase/Thr_aldolase"/>
</dbReference>
<dbReference type="GO" id="GO:0006567">
    <property type="term" value="P:L-threonine catabolic process"/>
    <property type="evidence" value="ECO:0007669"/>
    <property type="project" value="TreeGrafter"/>
</dbReference>
<keyword evidence="4" id="KW-0663">Pyridoxal phosphate</keyword>
<feature type="domain" description="Aromatic amino acid beta-eliminating lyase/threonine aldolase" evidence="7">
    <location>
        <begin position="7"/>
        <end position="290"/>
    </location>
</feature>
<evidence type="ECO:0000313" key="9">
    <source>
        <dbReference type="Proteomes" id="UP000646579"/>
    </source>
</evidence>
<evidence type="ECO:0000256" key="3">
    <source>
        <dbReference type="ARBA" id="ARBA00011881"/>
    </source>
</evidence>
<dbReference type="AlphaFoldDB" id="A0A918VQG8"/>
<dbReference type="GO" id="GO:0008732">
    <property type="term" value="F:L-allo-threonine aldolase activity"/>
    <property type="evidence" value="ECO:0007669"/>
    <property type="project" value="TreeGrafter"/>
</dbReference>
<accession>A0A918VQG8</accession>
<feature type="modified residue" description="N6-(pyridoxal phosphate)lysine" evidence="6">
    <location>
        <position position="202"/>
    </location>
</feature>
<evidence type="ECO:0000256" key="4">
    <source>
        <dbReference type="ARBA" id="ARBA00022898"/>
    </source>
</evidence>
<dbReference type="SUPFAM" id="SSF53383">
    <property type="entry name" value="PLP-dependent transferases"/>
    <property type="match status" value="1"/>
</dbReference>
<dbReference type="InterPro" id="IPR023603">
    <property type="entry name" value="Low_specificity_L-TA-like"/>
</dbReference>
<dbReference type="PIRSF" id="PIRSF017617">
    <property type="entry name" value="Thr_aldolase"/>
    <property type="match status" value="1"/>
</dbReference>
<reference evidence="8" key="2">
    <citation type="submission" date="2020-09" db="EMBL/GenBank/DDBJ databases">
        <authorList>
            <person name="Sun Q."/>
            <person name="Kim S."/>
        </authorList>
    </citation>
    <scope>NUCLEOTIDE SEQUENCE</scope>
    <source>
        <strain evidence="8">KCTC 32437</strain>
    </source>
</reference>
<evidence type="ECO:0000256" key="1">
    <source>
        <dbReference type="ARBA" id="ARBA00001933"/>
    </source>
</evidence>
<dbReference type="Gene3D" id="3.90.1150.10">
    <property type="entry name" value="Aspartate Aminotransferase, domain 1"/>
    <property type="match status" value="1"/>
</dbReference>
<evidence type="ECO:0000259" key="7">
    <source>
        <dbReference type="Pfam" id="PF01212"/>
    </source>
</evidence>
<dbReference type="Gene3D" id="3.40.640.10">
    <property type="entry name" value="Type I PLP-dependent aspartate aminotransferase-like (Major domain)"/>
    <property type="match status" value="1"/>
</dbReference>
<gene>
    <name evidence="8" type="ORF">GCM10007989_09750</name>
</gene>
<dbReference type="GO" id="GO:0005829">
    <property type="term" value="C:cytosol"/>
    <property type="evidence" value="ECO:0007669"/>
    <property type="project" value="TreeGrafter"/>
</dbReference>
<dbReference type="InterPro" id="IPR015424">
    <property type="entry name" value="PyrdxlP-dep_Trfase"/>
</dbReference>
<dbReference type="GO" id="GO:0006545">
    <property type="term" value="P:glycine biosynthetic process"/>
    <property type="evidence" value="ECO:0007669"/>
    <property type="project" value="TreeGrafter"/>
</dbReference>
<dbReference type="FunFam" id="3.40.640.10:FF:000030">
    <property type="entry name" value="Low-specificity L-threonine aldolase"/>
    <property type="match status" value="1"/>
</dbReference>
<dbReference type="InterPro" id="IPR015421">
    <property type="entry name" value="PyrdxlP-dep_Trfase_major"/>
</dbReference>
<comment type="caution">
    <text evidence="8">The sequence shown here is derived from an EMBL/GenBank/DDBJ whole genome shotgun (WGS) entry which is preliminary data.</text>
</comment>
<dbReference type="InterPro" id="IPR015422">
    <property type="entry name" value="PyrdxlP-dep_Trfase_small"/>
</dbReference>
<evidence type="ECO:0000256" key="6">
    <source>
        <dbReference type="PIRSR" id="PIRSR017617-1"/>
    </source>
</evidence>
<dbReference type="RefSeq" id="WP_210310419.1">
    <property type="nucleotide sequence ID" value="NZ_BMZE01000001.1"/>
</dbReference>
<evidence type="ECO:0000256" key="5">
    <source>
        <dbReference type="ARBA" id="ARBA00023239"/>
    </source>
</evidence>
<name>A0A918VQG8_9HYPH</name>
<dbReference type="NCBIfam" id="NF041359">
    <property type="entry name" value="GntG_guanitoxin"/>
    <property type="match status" value="1"/>
</dbReference>